<feature type="domain" description="DUF1883" evidence="1">
    <location>
        <begin position="9"/>
        <end position="74"/>
    </location>
</feature>
<dbReference type="AlphaFoldDB" id="A0A1H0EST3"/>
<protein>
    <recommendedName>
        <fullName evidence="1">DUF1883 domain-containing protein</fullName>
    </recommendedName>
</protein>
<accession>A0A1H0EST3</accession>
<evidence type="ECO:0000313" key="2">
    <source>
        <dbReference type="EMBL" id="SDN85517.1"/>
    </source>
</evidence>
<dbReference type="SUPFAM" id="SSF141099">
    <property type="entry name" value="Atu1913-like"/>
    <property type="match status" value="1"/>
</dbReference>
<sequence length="86" mass="10210">MAQKQLYRYLREGDTLEVDADDEVQVYLMDLTNFRKYQSSQSFFRYGGKITRSPSRIKVPKTGPWYIVVNSSEHRKKPVHYTISFI</sequence>
<dbReference type="InterPro" id="IPR015073">
    <property type="entry name" value="DUF1883"/>
</dbReference>
<evidence type="ECO:0000313" key="3">
    <source>
        <dbReference type="Proteomes" id="UP000198778"/>
    </source>
</evidence>
<dbReference type="Gene3D" id="4.10.1210.10">
    <property type="entry name" value="Atu1913-like"/>
    <property type="match status" value="1"/>
</dbReference>
<dbReference type="Proteomes" id="UP000198778">
    <property type="component" value="Unassembled WGS sequence"/>
</dbReference>
<reference evidence="3" key="1">
    <citation type="submission" date="2016-10" db="EMBL/GenBank/DDBJ databases">
        <authorList>
            <person name="Varghese N."/>
            <person name="Submissions S."/>
        </authorList>
    </citation>
    <scope>NUCLEOTIDE SEQUENCE [LARGE SCALE GENOMIC DNA]</scope>
    <source>
        <strain evidence="3">CGMCC 1.10369</strain>
    </source>
</reference>
<evidence type="ECO:0000259" key="1">
    <source>
        <dbReference type="Pfam" id="PF08980"/>
    </source>
</evidence>
<keyword evidence="3" id="KW-1185">Reference proteome</keyword>
<organism evidence="2 3">
    <name type="scientific">Alkalicoccus daliensis</name>
    <dbReference type="NCBI Taxonomy" id="745820"/>
    <lineage>
        <taxon>Bacteria</taxon>
        <taxon>Bacillati</taxon>
        <taxon>Bacillota</taxon>
        <taxon>Bacilli</taxon>
        <taxon>Bacillales</taxon>
        <taxon>Bacillaceae</taxon>
        <taxon>Alkalicoccus</taxon>
    </lineage>
</organism>
<dbReference type="Pfam" id="PF08980">
    <property type="entry name" value="DUF1883"/>
    <property type="match status" value="1"/>
</dbReference>
<name>A0A1H0EST3_9BACI</name>
<dbReference type="EMBL" id="FNIL01000004">
    <property type="protein sequence ID" value="SDN85517.1"/>
    <property type="molecule type" value="Genomic_DNA"/>
</dbReference>
<dbReference type="InterPro" id="IPR036488">
    <property type="entry name" value="DUF1883-like_sf"/>
</dbReference>
<proteinExistence type="predicted"/>
<gene>
    <name evidence="2" type="ORF">SAMN04488053_10455</name>
</gene>